<dbReference type="Proteomes" id="UP000683000">
    <property type="component" value="Unassembled WGS sequence"/>
</dbReference>
<dbReference type="OrthoDB" id="3067110at2759"/>
<feature type="transmembrane region" description="Helical" evidence="1">
    <location>
        <begin position="188"/>
        <end position="210"/>
    </location>
</feature>
<proteinExistence type="predicted"/>
<keyword evidence="3" id="KW-1185">Reference proteome</keyword>
<accession>A0A8I2YJM7</accession>
<name>A0A8I2YJM7_9AGAM</name>
<evidence type="ECO:0000313" key="2">
    <source>
        <dbReference type="EMBL" id="KAG6372987.1"/>
    </source>
</evidence>
<gene>
    <name evidence="2" type="ORF">JVT61DRAFT_7034</name>
</gene>
<feature type="transmembrane region" description="Helical" evidence="1">
    <location>
        <begin position="320"/>
        <end position="341"/>
    </location>
</feature>
<feature type="transmembrane region" description="Helical" evidence="1">
    <location>
        <begin position="216"/>
        <end position="237"/>
    </location>
</feature>
<evidence type="ECO:0000313" key="3">
    <source>
        <dbReference type="Proteomes" id="UP000683000"/>
    </source>
</evidence>
<keyword evidence="1" id="KW-1133">Transmembrane helix</keyword>
<reference evidence="2" key="1">
    <citation type="submission" date="2021-03" db="EMBL/GenBank/DDBJ databases">
        <title>Evolutionary innovations through gain and loss of genes in the ectomycorrhizal Boletales.</title>
        <authorList>
            <person name="Wu G."/>
            <person name="Miyauchi S."/>
            <person name="Morin E."/>
            <person name="Yang Z.-L."/>
            <person name="Xu J."/>
            <person name="Martin F.M."/>
        </authorList>
    </citation>
    <scope>NUCLEOTIDE SEQUENCE</scope>
    <source>
        <strain evidence="2">BR01</strain>
    </source>
</reference>
<keyword evidence="1" id="KW-0812">Transmembrane</keyword>
<dbReference type="EMBL" id="JAGFBS010000024">
    <property type="protein sequence ID" value="KAG6372987.1"/>
    <property type="molecule type" value="Genomic_DNA"/>
</dbReference>
<protein>
    <submittedName>
        <fullName evidence="2">Uncharacterized protein</fullName>
    </submittedName>
</protein>
<feature type="transmembrane region" description="Helical" evidence="1">
    <location>
        <begin position="296"/>
        <end position="314"/>
    </location>
</feature>
<sequence length="504" mass="55492">MLSSDQIIHSINHSTYRLDLTGVVGLFGGDSAVDALETIHLYAGRRWAGWYNYPGTVTVAKRFGQMAEGRLWDSLFPGPNESPAVTFNLAGKFGPDYSGSFSGTKLRTGYPGYLMAAESAYSPCKPLQLLRKDTTEARKTGSSATVAVVSLPPQQRERIRRSLTPTGVGGTKQRHGFIPINPKYNPPLAFLAIVPSLISILASVICFLANDPLCASLIILGIVSSGFSSLALGSATLKIRVPIPSAASPPGDGLMLLDDGSIIVLKGEEADVNVVTKGEFELDYSIGILPHPKHHIIGFSSLLLMTQFLVQLLIIPRCTFFGQILFLISFVASGAYHLYVVSHERESLHREILSRELSARMENWTLGTRTQMAVFVCLLLGDGRQEPLKSKPNVVLSNILPNDTPVWTYWRRKVLKELERFWNPKSSSLYVPSIQAAPEEPVDTDEYACFTEQDKMLLGDLVDDAWCVFNGYSKWRDGESGMWKEQGDGEENLKAHLLREASPV</sequence>
<organism evidence="2 3">
    <name type="scientific">Boletus reticuloceps</name>
    <dbReference type="NCBI Taxonomy" id="495285"/>
    <lineage>
        <taxon>Eukaryota</taxon>
        <taxon>Fungi</taxon>
        <taxon>Dikarya</taxon>
        <taxon>Basidiomycota</taxon>
        <taxon>Agaricomycotina</taxon>
        <taxon>Agaricomycetes</taxon>
        <taxon>Agaricomycetidae</taxon>
        <taxon>Boletales</taxon>
        <taxon>Boletineae</taxon>
        <taxon>Boletaceae</taxon>
        <taxon>Boletoideae</taxon>
        <taxon>Boletus</taxon>
    </lineage>
</organism>
<keyword evidence="1" id="KW-0472">Membrane</keyword>
<comment type="caution">
    <text evidence="2">The sequence shown here is derived from an EMBL/GenBank/DDBJ whole genome shotgun (WGS) entry which is preliminary data.</text>
</comment>
<evidence type="ECO:0000256" key="1">
    <source>
        <dbReference type="SAM" id="Phobius"/>
    </source>
</evidence>
<dbReference type="AlphaFoldDB" id="A0A8I2YJM7"/>